<keyword evidence="2" id="KW-1185">Reference proteome</keyword>
<dbReference type="RefSeq" id="XP_014158667.1">
    <property type="nucleotide sequence ID" value="XM_014303192.1"/>
</dbReference>
<sequence>MALSAGSAVVDSAAGVELARFLGNIGTAIAATTGLSLSSVTGEGAVGAQQTGESGSENADRWFEEKASMNANILTCLTNVHSALSSLLKCDLEQGRAYVLLARSFQNSALQEVDVRLTKKINLISQIHEGLRANYQERHVSTLSVTALCTHAVIAKRSLNVTAFEIPTRYYGVVMMPMKTQDYL</sequence>
<reference evidence="1 2" key="1">
    <citation type="submission" date="2011-02" db="EMBL/GenBank/DDBJ databases">
        <title>The Genome Sequence of Sphaeroforma arctica JP610.</title>
        <authorList>
            <consortium name="The Broad Institute Genome Sequencing Platform"/>
            <person name="Russ C."/>
            <person name="Cuomo C."/>
            <person name="Young S.K."/>
            <person name="Zeng Q."/>
            <person name="Gargeya S."/>
            <person name="Alvarado L."/>
            <person name="Berlin A."/>
            <person name="Chapman S.B."/>
            <person name="Chen Z."/>
            <person name="Freedman E."/>
            <person name="Gellesch M."/>
            <person name="Goldberg J."/>
            <person name="Griggs A."/>
            <person name="Gujja S."/>
            <person name="Heilman E."/>
            <person name="Heiman D."/>
            <person name="Howarth C."/>
            <person name="Mehta T."/>
            <person name="Neiman D."/>
            <person name="Pearson M."/>
            <person name="Roberts A."/>
            <person name="Saif S."/>
            <person name="Shea T."/>
            <person name="Shenoy N."/>
            <person name="Sisk P."/>
            <person name="Stolte C."/>
            <person name="Sykes S."/>
            <person name="White J."/>
            <person name="Yandava C."/>
            <person name="Burger G."/>
            <person name="Gray M.W."/>
            <person name="Holland P.W.H."/>
            <person name="King N."/>
            <person name="Lang F.B.F."/>
            <person name="Roger A.J."/>
            <person name="Ruiz-Trillo I."/>
            <person name="Haas B."/>
            <person name="Nusbaum C."/>
            <person name="Birren B."/>
        </authorList>
    </citation>
    <scope>NUCLEOTIDE SEQUENCE [LARGE SCALE GENOMIC DNA]</scope>
    <source>
        <strain evidence="1 2">JP610</strain>
    </source>
</reference>
<organism evidence="1 2">
    <name type="scientific">Sphaeroforma arctica JP610</name>
    <dbReference type="NCBI Taxonomy" id="667725"/>
    <lineage>
        <taxon>Eukaryota</taxon>
        <taxon>Ichthyosporea</taxon>
        <taxon>Ichthyophonida</taxon>
        <taxon>Sphaeroforma</taxon>
    </lineage>
</organism>
<protein>
    <submittedName>
        <fullName evidence="1">Uncharacterized protein</fullName>
    </submittedName>
</protein>
<dbReference type="GeneID" id="25903540"/>
<proteinExistence type="predicted"/>
<name>A0A0L0G6X1_9EUKA</name>
<accession>A0A0L0G6X1</accession>
<evidence type="ECO:0000313" key="2">
    <source>
        <dbReference type="Proteomes" id="UP000054560"/>
    </source>
</evidence>
<evidence type="ECO:0000313" key="1">
    <source>
        <dbReference type="EMBL" id="KNC84765.1"/>
    </source>
</evidence>
<dbReference type="Proteomes" id="UP000054560">
    <property type="component" value="Unassembled WGS sequence"/>
</dbReference>
<dbReference type="AlphaFoldDB" id="A0A0L0G6X1"/>
<dbReference type="EMBL" id="KQ241742">
    <property type="protein sequence ID" value="KNC84765.1"/>
    <property type="molecule type" value="Genomic_DNA"/>
</dbReference>
<gene>
    <name evidence="1" type="ORF">SARC_03036</name>
</gene>